<dbReference type="RefSeq" id="WP_154537137.1">
    <property type="nucleotide sequence ID" value="NZ_VUNE01000001.1"/>
</dbReference>
<feature type="transmembrane region" description="Helical" evidence="1">
    <location>
        <begin position="370"/>
        <end position="387"/>
    </location>
</feature>
<feature type="transmembrane region" description="Helical" evidence="1">
    <location>
        <begin position="230"/>
        <end position="258"/>
    </location>
</feature>
<proteinExistence type="predicted"/>
<keyword evidence="1" id="KW-0812">Transmembrane</keyword>
<evidence type="ECO:0000256" key="1">
    <source>
        <dbReference type="SAM" id="Phobius"/>
    </source>
</evidence>
<keyword evidence="1" id="KW-1133">Transmembrane helix</keyword>
<organism evidence="2 3">
    <name type="scientific">Peptostreptococcus porci</name>
    <dbReference type="NCBI Taxonomy" id="2652282"/>
    <lineage>
        <taxon>Bacteria</taxon>
        <taxon>Bacillati</taxon>
        <taxon>Bacillota</taxon>
        <taxon>Clostridia</taxon>
        <taxon>Peptostreptococcales</taxon>
        <taxon>Peptostreptococcaceae</taxon>
        <taxon>Peptostreptococcus</taxon>
    </lineage>
</organism>
<comment type="caution">
    <text evidence="2">The sequence shown here is derived from an EMBL/GenBank/DDBJ whole genome shotgun (WGS) entry which is preliminary data.</text>
</comment>
<feature type="transmembrane region" description="Helical" evidence="1">
    <location>
        <begin position="182"/>
        <end position="201"/>
    </location>
</feature>
<feature type="transmembrane region" description="Helical" evidence="1">
    <location>
        <begin position="16"/>
        <end position="40"/>
    </location>
</feature>
<evidence type="ECO:0000313" key="2">
    <source>
        <dbReference type="EMBL" id="MST61751.1"/>
    </source>
</evidence>
<dbReference type="AlphaFoldDB" id="A0A6N7X0U8"/>
<feature type="transmembrane region" description="Helical" evidence="1">
    <location>
        <begin position="278"/>
        <end position="302"/>
    </location>
</feature>
<accession>A0A6N7X0U8</accession>
<feature type="transmembrane region" description="Helical" evidence="1">
    <location>
        <begin position="309"/>
        <end position="326"/>
    </location>
</feature>
<keyword evidence="3" id="KW-1185">Reference proteome</keyword>
<dbReference type="Proteomes" id="UP000440713">
    <property type="component" value="Unassembled WGS sequence"/>
</dbReference>
<dbReference type="EMBL" id="VUNE01000001">
    <property type="protein sequence ID" value="MST61751.1"/>
    <property type="molecule type" value="Genomic_DNA"/>
</dbReference>
<protein>
    <submittedName>
        <fullName evidence="2">Uncharacterized protein</fullName>
    </submittedName>
</protein>
<keyword evidence="1" id="KW-0472">Membrane</keyword>
<evidence type="ECO:0000313" key="3">
    <source>
        <dbReference type="Proteomes" id="UP000440713"/>
    </source>
</evidence>
<gene>
    <name evidence="2" type="ORF">FYJ71_02025</name>
</gene>
<name>A0A6N7X0U8_9FIRM</name>
<sequence length="396" mass="45268">MKYEIKKILTRKYNKIIWAILCIVVIFVGVIPVTTVSTIVDVNSSNLVKGRKAVQLEQERYKNSEGELTVEKISAFIDKIDDFPSDEQAYSNLSISEPAILKVLSYAYSTSDGSFMAEAKKTRGRDFYEKNKDQIKGLISINEDNYKTDEKQIIMDKAQNLKTPYNITYAKQWNLLYKSFGLLYMIMTFIIIVQISSVFSYEKEISMDKILMSSARNRGQIVNNKIKATVLFISIQWLISSFILVAIFGVNFGFSGFFSQIQIEYFTSIYNLTFGEALILEIILGLLTLMSIGLLTIVINYFNENTVKTLLISIVITFVPVIVLRFPNLSYTLRRFIETLPIFGGNIHSNILTLNVYQVLNIPVLRTTKILLNTLIISIAIFLVLQFKAKSLRRKK</sequence>
<reference evidence="2 3" key="1">
    <citation type="submission" date="2019-08" db="EMBL/GenBank/DDBJ databases">
        <title>In-depth cultivation of the pig gut microbiome towards novel bacterial diversity and tailored functional studies.</title>
        <authorList>
            <person name="Wylensek D."/>
            <person name="Hitch T.C.A."/>
            <person name="Clavel T."/>
        </authorList>
    </citation>
    <scope>NUCLEOTIDE SEQUENCE [LARGE SCALE GENOMIC DNA]</scope>
    <source>
        <strain evidence="2 3">WCA-SAB-591-4A-A</strain>
    </source>
</reference>